<feature type="region of interest" description="Disordered" evidence="6">
    <location>
        <begin position="949"/>
        <end position="1049"/>
    </location>
</feature>
<dbReference type="Proteomes" id="UP000001745">
    <property type="component" value="Unassembled WGS sequence"/>
</dbReference>
<dbReference type="eggNOG" id="ENOG502R9YM">
    <property type="taxonomic scope" value="Eukaryota"/>
</dbReference>
<comment type="similarity">
    <text evidence="2">Belongs to the WD repeat EDC4 family.</text>
</comment>
<feature type="compositionally biased region" description="Polar residues" evidence="6">
    <location>
        <begin position="280"/>
        <end position="290"/>
    </location>
</feature>
<evidence type="ECO:0000256" key="6">
    <source>
        <dbReference type="SAM" id="MobiDB-lite"/>
    </source>
</evidence>
<evidence type="ECO:0000259" key="7">
    <source>
        <dbReference type="Pfam" id="PF24106"/>
    </source>
</evidence>
<proteinExistence type="inferred from homology"/>
<evidence type="ECO:0000256" key="1">
    <source>
        <dbReference type="ARBA" id="ARBA00004201"/>
    </source>
</evidence>
<dbReference type="OrthoDB" id="21128at2759"/>
<dbReference type="HOGENOM" id="CLU_003635_0_0_1"/>
<dbReference type="RefSeq" id="XP_002484874.1">
    <property type="nucleotide sequence ID" value="XM_002484829.1"/>
</dbReference>
<feature type="domain" description="EDC4-like protein pdc1 beta-propeller" evidence="7">
    <location>
        <begin position="484"/>
        <end position="816"/>
    </location>
</feature>
<feature type="compositionally biased region" description="Basic and acidic residues" evidence="6">
    <location>
        <begin position="961"/>
        <end position="970"/>
    </location>
</feature>
<dbReference type="Pfam" id="PF24106">
    <property type="entry name" value="Beta-prop_EDC4L"/>
    <property type="match status" value="1"/>
</dbReference>
<feature type="compositionally biased region" description="Basic and acidic residues" evidence="6">
    <location>
        <begin position="323"/>
        <end position="334"/>
    </location>
</feature>
<protein>
    <recommendedName>
        <fullName evidence="7">EDC4-like protein pdc1 beta-propeller domain-containing protein</fullName>
    </recommendedName>
</protein>
<feature type="compositionally biased region" description="Polar residues" evidence="6">
    <location>
        <begin position="149"/>
        <end position="161"/>
    </location>
</feature>
<name>B8MKS2_TALSN</name>
<dbReference type="PhylomeDB" id="B8MKS2"/>
<feature type="compositionally biased region" description="Low complexity" evidence="6">
    <location>
        <begin position="97"/>
        <end position="109"/>
    </location>
</feature>
<keyword evidence="3" id="KW-0963">Cytoplasm</keyword>
<dbReference type="InterPro" id="IPR015943">
    <property type="entry name" value="WD40/YVTN_repeat-like_dom_sf"/>
</dbReference>
<dbReference type="VEuPathDB" id="FungiDB:TSTA_043910"/>
<sequence length="1461" mass="159316">MSTPSDLQALFASMKQPRPAQSQEAQAAAYPPPGYRAGNPQSDGQRFGMQSQGYPFPHGYHHPSVSSPVYTPGSVSTPPHHASDILSPNVPTPRPDQQPQQQRTASADQAMSLLNLLKFSQNKPSSPQPSAAVGSSPSLSATHHEGGASETQPSHSRTISASDLVASFMAKPGPPSTHPPAPGPSAAPPASTAAETQDMLMRLLNRSQAKVEEGSRASQEYETTTTFGNASQATGQQSMHVFGSADKETSSFEAPKKASIFTYVNPFEQLAAASPRRTPQPKTRSDTPATEASAHRQTDTSAVPEEHVKRASLGTARKTSTTADEKPSDEKETVSKAVDQLAGQLDREVEDALSRVNFGEAVPRPKAEEAVEEFVNAVVEELPNTAAEVKKEFEKQEKTGTIDETIPAEYVSTVKEVVDEAAEGKLLKNLAADEKLADSWESAEDGADKTDQRIVRVFNFPLRPFISISLKPHTGKLPAVRDDGIMDVARLKKEFDQLDRCLTSATAQYIVYALAKNGGLRIIRQDDGRDKQVFRFARDRLFNVALSNSAANSTSATKDQAIIAIGVSGTVYWAPVFQGDNDLFEMDALESECLVFPPYPASDENTSGGQLKTRAKPSSRHPEFFGIGRGKNIYIVSPQYAAHPSYGVSGSQRTVDTEKFFKERAMKISTGKAGKDFTFSEDDTVVASLDKTGRLRFWDIQEVGQTMDGSQPPEVRVPLTTFVTGSPNEKSWPTSVQFIDKLRPFVKAVALRYVLVGLKQNHTLQLWDIGLGKAVQEVNFPHENESDAICSVAYHPSSGIIVVGHPTRNSIYFLHLSAPKYNLHPMSQADYIKRVTEKDTSLPKPESTACLSGIREISFACKGQLRSLDILPLSKSMGAQRASEEEAGLFEIYAMYSRGVTCLNIRKEDLGWTPDNKIIEPIDALSEGYIEVKDLLSFPTYIIDEPSVNGDSVTSSAQKPSAKDGARKASDLAVDAISHAAASRTTSPVKPLGKLSADEQSEVTSGTDKKKKRKDKAKDVSKPSGAHDLSKYFTPARSTQQEEETPIGGQTLVTDTKAQTEPTTGLAIPSELIKDVQRGVSAEVVKEFNREFDGLQKRLDEERRAWDAASASKTDQILRLVSSTLADNVEKSLSRIITQSIETQVLPAIVNSASLAVGKQLEGVISTHFSQNFPRELSQRLPSSLTRAVKQPEVLHSISEAIANSSTSRMEGEVAKLVQNVIAPSIQAAITRQSETVAREFEQQFKAQSKHYETHRKHDSDKIDQLISAVQSLKETIDVMATSQAALQGEVAALQKQLGSRRETVSPQPVPIPQPPAPSQPTAEEMELTDITRLVSEGNLEEASVRWLQSSQQADLFDNFFVRLNPAYLATVSPIVSLSVGVAVTTALSTNVQERLAWLEYSLRTVDLGDSDIREVAPQIMNIFIQRLDGLYRAVVDANPHDPLLRKIPPLVRRARELRGV</sequence>
<feature type="region of interest" description="Disordered" evidence="6">
    <location>
        <begin position="270"/>
        <end position="335"/>
    </location>
</feature>
<dbReference type="GO" id="GO:0000932">
    <property type="term" value="C:P-body"/>
    <property type="evidence" value="ECO:0007669"/>
    <property type="project" value="UniProtKB-SubCell"/>
</dbReference>
<dbReference type="FunFam" id="2.130.10.10:FF:000817">
    <property type="entry name" value="WGS project CABT00000000 data, contig 2.15"/>
    <property type="match status" value="1"/>
</dbReference>
<gene>
    <name evidence="8" type="ORF">TSTA_043910</name>
</gene>
<dbReference type="Gene3D" id="2.130.10.10">
    <property type="entry name" value="YVTN repeat-like/Quinoprotein amine dehydrogenase"/>
    <property type="match status" value="1"/>
</dbReference>
<feature type="compositionally biased region" description="Polar residues" evidence="6">
    <location>
        <begin position="64"/>
        <end position="77"/>
    </location>
</feature>
<dbReference type="GO" id="GO:0031087">
    <property type="term" value="P:deadenylation-independent decapping of nuclear-transcribed mRNA"/>
    <property type="evidence" value="ECO:0007669"/>
    <property type="project" value="InterPro"/>
</dbReference>
<accession>B8MKS2</accession>
<feature type="region of interest" description="Disordered" evidence="6">
    <location>
        <begin position="1"/>
        <end position="253"/>
    </location>
</feature>
<dbReference type="EMBL" id="EQ962657">
    <property type="protein sequence ID" value="EED14921.1"/>
    <property type="molecule type" value="Genomic_DNA"/>
</dbReference>
<feature type="compositionally biased region" description="Polar residues" evidence="6">
    <location>
        <begin position="949"/>
        <end position="959"/>
    </location>
</feature>
<feature type="compositionally biased region" description="Pro residues" evidence="6">
    <location>
        <begin position="1308"/>
        <end position="1319"/>
    </location>
</feature>
<dbReference type="GeneID" id="8097899"/>
<evidence type="ECO:0000256" key="5">
    <source>
        <dbReference type="ARBA" id="ARBA00022737"/>
    </source>
</evidence>
<dbReference type="InterPro" id="IPR045152">
    <property type="entry name" value="EDC4-like"/>
</dbReference>
<dbReference type="OMA" id="YVNPFDQ"/>
<feature type="compositionally biased region" description="Polar residues" evidence="6">
    <location>
        <begin position="216"/>
        <end position="239"/>
    </location>
</feature>
<dbReference type="STRING" id="441959.B8MKS2"/>
<dbReference type="PANTHER" id="PTHR15598">
    <property type="entry name" value="ENHANCER OF MRNA-DECAPPING PROTEIN 4"/>
    <property type="match status" value="1"/>
</dbReference>
<feature type="compositionally biased region" description="Pro residues" evidence="6">
    <location>
        <begin position="172"/>
        <end position="187"/>
    </location>
</feature>
<keyword evidence="4" id="KW-0853">WD repeat</keyword>
<dbReference type="SUPFAM" id="SSF50978">
    <property type="entry name" value="WD40 repeat-like"/>
    <property type="match status" value="1"/>
</dbReference>
<dbReference type="InterPro" id="IPR055393">
    <property type="entry name" value="Beta-prop_EDC4L"/>
</dbReference>
<comment type="subcellular location">
    <subcellularLocation>
        <location evidence="1">Cytoplasm</location>
        <location evidence="1">P-body</location>
    </subcellularLocation>
</comment>
<feature type="compositionally biased region" description="Low complexity" evidence="6">
    <location>
        <begin position="16"/>
        <end position="40"/>
    </location>
</feature>
<organism evidence="8 9">
    <name type="scientific">Talaromyces stipitatus (strain ATCC 10500 / CBS 375.48 / QM 6759 / NRRL 1006)</name>
    <name type="common">Penicillium stipitatum</name>
    <dbReference type="NCBI Taxonomy" id="441959"/>
    <lineage>
        <taxon>Eukaryota</taxon>
        <taxon>Fungi</taxon>
        <taxon>Dikarya</taxon>
        <taxon>Ascomycota</taxon>
        <taxon>Pezizomycotina</taxon>
        <taxon>Eurotiomycetes</taxon>
        <taxon>Eurotiomycetidae</taxon>
        <taxon>Eurotiales</taxon>
        <taxon>Trichocomaceae</taxon>
        <taxon>Talaromyces</taxon>
        <taxon>Talaromyces sect. Talaromyces</taxon>
    </lineage>
</organism>
<evidence type="ECO:0000256" key="2">
    <source>
        <dbReference type="ARBA" id="ARBA00009639"/>
    </source>
</evidence>
<reference evidence="9" key="1">
    <citation type="journal article" date="2015" name="Genome Announc.">
        <title>Genome sequence of the AIDS-associated pathogen Penicillium marneffei (ATCC18224) and its near taxonomic relative Talaromyces stipitatus (ATCC10500).</title>
        <authorList>
            <person name="Nierman W.C."/>
            <person name="Fedorova-Abrams N.D."/>
            <person name="Andrianopoulos A."/>
        </authorList>
    </citation>
    <scope>NUCLEOTIDE SEQUENCE [LARGE SCALE GENOMIC DNA]</scope>
    <source>
        <strain evidence="9">ATCC 10500 / CBS 375.48 / QM 6759 / NRRL 1006</strain>
    </source>
</reference>
<evidence type="ECO:0000256" key="3">
    <source>
        <dbReference type="ARBA" id="ARBA00022490"/>
    </source>
</evidence>
<feature type="compositionally biased region" description="Polar residues" evidence="6">
    <location>
        <begin position="118"/>
        <end position="141"/>
    </location>
</feature>
<evidence type="ECO:0000256" key="4">
    <source>
        <dbReference type="ARBA" id="ARBA00022574"/>
    </source>
</evidence>
<feature type="compositionally biased region" description="Basic and acidic residues" evidence="6">
    <location>
        <begin position="293"/>
        <end position="309"/>
    </location>
</feature>
<keyword evidence="5" id="KW-0677">Repeat</keyword>
<feature type="region of interest" description="Disordered" evidence="6">
    <location>
        <begin position="1300"/>
        <end position="1323"/>
    </location>
</feature>
<dbReference type="InterPro" id="IPR036322">
    <property type="entry name" value="WD40_repeat_dom_sf"/>
</dbReference>
<evidence type="ECO:0000313" key="8">
    <source>
        <dbReference type="EMBL" id="EED14921.1"/>
    </source>
</evidence>
<dbReference type="InParanoid" id="B8MKS2"/>
<keyword evidence="9" id="KW-1185">Reference proteome</keyword>
<feature type="compositionally biased region" description="Polar residues" evidence="6">
    <location>
        <begin position="41"/>
        <end position="53"/>
    </location>
</feature>
<dbReference type="PANTHER" id="PTHR15598:SF5">
    <property type="entry name" value="ENHANCER OF MRNA-DECAPPING PROTEIN 4"/>
    <property type="match status" value="1"/>
</dbReference>
<evidence type="ECO:0000313" key="9">
    <source>
        <dbReference type="Proteomes" id="UP000001745"/>
    </source>
</evidence>